<dbReference type="SFLD" id="SFLDG01140">
    <property type="entry name" value="C2.B:_Phosphomannomutase_and_P"/>
    <property type="match status" value="1"/>
</dbReference>
<dbReference type="Proteomes" id="UP001174314">
    <property type="component" value="Chromosome"/>
</dbReference>
<dbReference type="Gene3D" id="3.40.50.1000">
    <property type="entry name" value="HAD superfamily/HAD-like"/>
    <property type="match status" value="1"/>
</dbReference>
<dbReference type="SUPFAM" id="SSF56784">
    <property type="entry name" value="HAD-like"/>
    <property type="match status" value="1"/>
</dbReference>
<dbReference type="RefSeq" id="WP_236881766.1">
    <property type="nucleotide sequence ID" value="NZ_CP137757.1"/>
</dbReference>
<evidence type="ECO:0000313" key="2">
    <source>
        <dbReference type="Proteomes" id="UP001174314"/>
    </source>
</evidence>
<dbReference type="PANTHER" id="PTHR10000">
    <property type="entry name" value="PHOSPHOSERINE PHOSPHATASE"/>
    <property type="match status" value="1"/>
</dbReference>
<accession>A0AAU0Q0Q6</accession>
<dbReference type="AlphaFoldDB" id="A0AAU0Q0Q6"/>
<dbReference type="EC" id="3.-.-.-" evidence="1"/>
<sequence>MDIDASGPEQMGDSLAGLLDAVDLAGRAPAPLLVASDIDGTFVTSAERVTPRLTSAIHRMVRAGTSLVLATGRPARWTLPVIRQLPVRPLCVCTNGSVIFDSAREEVLTAHEIPLEHVADMVRRVMDGVASDPREIHVGFGVERVGTDLYSEKDQFLIEPNFDHVWESQGFSLVSVEELVAEPAVKLLLRSPEVTSEELYQLVAPMIPIDKGHVTYSFSGGLLEIAAPGVNKAGGLAEVADLLGVDAGETVAFGDMPNDTEMLQWARMGVAMGNAHPMLLGVAKAVTTSNDEDGVARVIDAWF</sequence>
<proteinExistence type="predicted"/>
<protein>
    <submittedName>
        <fullName evidence="1">HAD family hydrolase</fullName>
        <ecNumber evidence="1">3.-.-.-</ecNumber>
    </submittedName>
</protein>
<dbReference type="PANTHER" id="PTHR10000:SF8">
    <property type="entry name" value="HAD SUPERFAMILY HYDROLASE-LIKE, TYPE 3"/>
    <property type="match status" value="1"/>
</dbReference>
<dbReference type="InterPro" id="IPR000150">
    <property type="entry name" value="Cof"/>
</dbReference>
<dbReference type="GO" id="GO:0000287">
    <property type="term" value="F:magnesium ion binding"/>
    <property type="evidence" value="ECO:0007669"/>
    <property type="project" value="TreeGrafter"/>
</dbReference>
<evidence type="ECO:0000313" key="1">
    <source>
        <dbReference type="EMBL" id="WPF25192.1"/>
    </source>
</evidence>
<organism evidence="1 2">
    <name type="scientific">Corynebacterium pseudokroppenstedtii</name>
    <dbReference type="NCBI Taxonomy" id="2804917"/>
    <lineage>
        <taxon>Bacteria</taxon>
        <taxon>Bacillati</taxon>
        <taxon>Actinomycetota</taxon>
        <taxon>Actinomycetes</taxon>
        <taxon>Mycobacteriales</taxon>
        <taxon>Corynebacteriaceae</taxon>
        <taxon>Corynebacterium</taxon>
    </lineage>
</organism>
<dbReference type="Gene3D" id="3.30.1240.10">
    <property type="match status" value="1"/>
</dbReference>
<dbReference type="EMBL" id="CP137757">
    <property type="protein sequence ID" value="WPF25192.1"/>
    <property type="molecule type" value="Genomic_DNA"/>
</dbReference>
<gene>
    <name evidence="1" type="ORF">Q0N40_01115</name>
</gene>
<reference evidence="1 2" key="1">
    <citation type="submission" date="2023-10" db="EMBL/GenBank/DDBJ databases">
        <title>complete genome sequence of Corynebacterium pseudokroppenstedtii P15-C1.</title>
        <authorList>
            <person name="Bruggemann H."/>
            <person name="Poehlein A."/>
        </authorList>
    </citation>
    <scope>NUCLEOTIDE SEQUENCE [LARGE SCALE GENOMIC DNA]</scope>
    <source>
        <strain evidence="1 2">P15_C1</strain>
    </source>
</reference>
<dbReference type="GO" id="GO:0016791">
    <property type="term" value="F:phosphatase activity"/>
    <property type="evidence" value="ECO:0007669"/>
    <property type="project" value="TreeGrafter"/>
</dbReference>
<dbReference type="SFLD" id="SFLDS00003">
    <property type="entry name" value="Haloacid_Dehalogenase"/>
    <property type="match status" value="1"/>
</dbReference>
<keyword evidence="1" id="KW-0378">Hydrolase</keyword>
<dbReference type="InterPro" id="IPR023214">
    <property type="entry name" value="HAD_sf"/>
</dbReference>
<name>A0AAU0Q0Q6_9CORY</name>
<dbReference type="GO" id="GO:0005829">
    <property type="term" value="C:cytosol"/>
    <property type="evidence" value="ECO:0007669"/>
    <property type="project" value="TreeGrafter"/>
</dbReference>
<dbReference type="NCBIfam" id="TIGR00099">
    <property type="entry name" value="Cof-subfamily"/>
    <property type="match status" value="1"/>
</dbReference>
<dbReference type="KEGG" id="cpsk:Q0N40_01115"/>
<dbReference type="InterPro" id="IPR036412">
    <property type="entry name" value="HAD-like_sf"/>
</dbReference>
<dbReference type="Pfam" id="PF08282">
    <property type="entry name" value="Hydrolase_3"/>
    <property type="match status" value="1"/>
</dbReference>
<keyword evidence="2" id="KW-1185">Reference proteome</keyword>